<feature type="domain" description="Endonuclease GajA/Old nuclease/RecF-like AAA" evidence="1">
    <location>
        <begin position="3"/>
        <end position="405"/>
    </location>
</feature>
<sequence length="421" mass="48321">MYKVKEVSINGFWYRLNANCKFNDNVNIIIGRNGTGKTTFMNILHSALSVDLDGLAENDFNEVEIKLALNRRSKTIKVKKIQSDNSYFCHIEYQISTKKFNLRAINQDEQRMPTAYKRRFLEEASLLRDELGKLVSLTSLSVYRLRNGDDYEVKGKNGKKTISPVDYKLSQLKSELTKYQFELALKARAISAELQKDVLASILYSGNKDTEIFIPKNYNKSNEKNSLISAYSRLSAMDSNIRKKISYHTSSIEEAVDMFRRSEEKPDFSEVNFAALEAFVRTKKIIDMSLQAEEETNLIYNQIALFLKILKEFMPEKSFNFESSELIITRADSNEISSDKLSSGEKQLLILLIETLLQKSEPYIYLTDEPELSLHIEWQRKIIPAVIQLNPNAQVIAATHSPEIASKFRDQIIDMKGVVNV</sequence>
<dbReference type="Proteomes" id="UP001249505">
    <property type="component" value="Unassembled WGS sequence"/>
</dbReference>
<name>A0ABU3FXZ3_9GAMM</name>
<organism evidence="2 3">
    <name type="scientific">Shewanella scandinavica</name>
    <dbReference type="NCBI Taxonomy" id="3063538"/>
    <lineage>
        <taxon>Bacteria</taxon>
        <taxon>Pseudomonadati</taxon>
        <taxon>Pseudomonadota</taxon>
        <taxon>Gammaproteobacteria</taxon>
        <taxon>Alteromonadales</taxon>
        <taxon>Shewanellaceae</taxon>
        <taxon>Shewanella</taxon>
    </lineage>
</organism>
<dbReference type="PANTHER" id="PTHR43581:SF2">
    <property type="entry name" value="EXCINUCLEASE ATPASE SUBUNIT"/>
    <property type="match status" value="1"/>
</dbReference>
<dbReference type="InterPro" id="IPR041685">
    <property type="entry name" value="AAA_GajA/Old/RecF-like"/>
</dbReference>
<keyword evidence="3" id="KW-1185">Reference proteome</keyword>
<dbReference type="CDD" id="cd00267">
    <property type="entry name" value="ABC_ATPase"/>
    <property type="match status" value="1"/>
</dbReference>
<evidence type="ECO:0000313" key="2">
    <source>
        <dbReference type="EMBL" id="MDT3280240.1"/>
    </source>
</evidence>
<accession>A0ABU3FXZ3</accession>
<protein>
    <submittedName>
        <fullName evidence="2">AAA family ATPase</fullName>
    </submittedName>
</protein>
<evidence type="ECO:0000259" key="1">
    <source>
        <dbReference type="Pfam" id="PF13175"/>
    </source>
</evidence>
<dbReference type="EMBL" id="JAUOES010000007">
    <property type="protein sequence ID" value="MDT3280240.1"/>
    <property type="molecule type" value="Genomic_DNA"/>
</dbReference>
<gene>
    <name evidence="2" type="ORF">Q4Q50_08035</name>
</gene>
<dbReference type="Pfam" id="PF13175">
    <property type="entry name" value="AAA_15"/>
    <property type="match status" value="1"/>
</dbReference>
<dbReference type="RefSeq" id="WP_311898990.1">
    <property type="nucleotide sequence ID" value="NZ_JAUOES010000007.1"/>
</dbReference>
<evidence type="ECO:0000313" key="3">
    <source>
        <dbReference type="Proteomes" id="UP001249505"/>
    </source>
</evidence>
<dbReference type="InterPro" id="IPR051396">
    <property type="entry name" value="Bact_Antivir_Def_Nuclease"/>
</dbReference>
<dbReference type="InterPro" id="IPR027417">
    <property type="entry name" value="P-loop_NTPase"/>
</dbReference>
<dbReference type="PANTHER" id="PTHR43581">
    <property type="entry name" value="ATP/GTP PHOSPHATASE"/>
    <property type="match status" value="1"/>
</dbReference>
<dbReference type="Gene3D" id="3.40.50.300">
    <property type="entry name" value="P-loop containing nucleotide triphosphate hydrolases"/>
    <property type="match status" value="1"/>
</dbReference>
<reference evidence="2 3" key="1">
    <citation type="submission" date="2023-07" db="EMBL/GenBank/DDBJ databases">
        <title>Novel Shewanella species isolated from Baltic Sea sediments.</title>
        <authorList>
            <person name="Martin-Rodriguez A.J."/>
        </authorList>
    </citation>
    <scope>NUCLEOTIDE SEQUENCE [LARGE SCALE GENOMIC DNA]</scope>
    <source>
        <strain evidence="2 3">SP2S1-2</strain>
    </source>
</reference>
<dbReference type="SUPFAM" id="SSF52540">
    <property type="entry name" value="P-loop containing nucleoside triphosphate hydrolases"/>
    <property type="match status" value="1"/>
</dbReference>
<proteinExistence type="predicted"/>
<comment type="caution">
    <text evidence="2">The sequence shown here is derived from an EMBL/GenBank/DDBJ whole genome shotgun (WGS) entry which is preliminary data.</text>
</comment>